<dbReference type="RefSeq" id="WP_309471315.1">
    <property type="nucleotide sequence ID" value="NZ_CP186065.1"/>
</dbReference>
<feature type="domain" description="HTH cro/C1-type" evidence="2">
    <location>
        <begin position="8"/>
        <end position="62"/>
    </location>
</feature>
<evidence type="ECO:0000313" key="4">
    <source>
        <dbReference type="Proteomes" id="UP000252797"/>
    </source>
</evidence>
<reference evidence="3 4" key="1">
    <citation type="submission" date="2015-06" db="EMBL/GenBank/DDBJ databases">
        <title>The Genome Sequence of Enterococcus durans 4EA1.</title>
        <authorList>
            <consortium name="The Broad Institute Genomics Platform"/>
            <consortium name="The Broad Institute Genome Sequencing Center for Infectious Disease"/>
            <person name="Earl A.M."/>
            <person name="Van Tyne D."/>
            <person name="Lebreton F."/>
            <person name="Saavedra J.T."/>
            <person name="Gilmore M.S."/>
            <person name="Manson Mcguire A."/>
            <person name="Clock S."/>
            <person name="Crupain M."/>
            <person name="Rangan U."/>
            <person name="Young S."/>
            <person name="Abouelleil A."/>
            <person name="Cao P."/>
            <person name="Chapman S.B."/>
            <person name="Griggs A."/>
            <person name="Priest M."/>
            <person name="Shea T."/>
            <person name="Wortman J."/>
            <person name="Nusbaum C."/>
            <person name="Birren B."/>
        </authorList>
    </citation>
    <scope>NUCLEOTIDE SEQUENCE [LARGE SCALE GENOMIC DNA]</scope>
    <source>
        <strain evidence="3 4">4EA1</strain>
    </source>
</reference>
<dbReference type="CDD" id="cd00093">
    <property type="entry name" value="HTH_XRE"/>
    <property type="match status" value="1"/>
</dbReference>
<dbReference type="Pfam" id="PF01381">
    <property type="entry name" value="HTH_3"/>
    <property type="match status" value="1"/>
</dbReference>
<dbReference type="PANTHER" id="PTHR46558:SF15">
    <property type="entry name" value="HELIX-TURN-HELIX DOMAIN PROTEIN"/>
    <property type="match status" value="1"/>
</dbReference>
<dbReference type="EMBL" id="LEPB01000001">
    <property type="protein sequence ID" value="RCA11874.1"/>
    <property type="molecule type" value="Genomic_DNA"/>
</dbReference>
<dbReference type="SUPFAM" id="SSF47413">
    <property type="entry name" value="lambda repressor-like DNA-binding domains"/>
    <property type="match status" value="1"/>
</dbReference>
<comment type="caution">
    <text evidence="3">The sequence shown here is derived from an EMBL/GenBank/DDBJ whole genome shotgun (WGS) entry which is preliminary data.</text>
</comment>
<organism evidence="3 4">
    <name type="scientific">Enterococcus durans</name>
    <dbReference type="NCBI Taxonomy" id="53345"/>
    <lineage>
        <taxon>Bacteria</taxon>
        <taxon>Bacillati</taxon>
        <taxon>Bacillota</taxon>
        <taxon>Bacilli</taxon>
        <taxon>Lactobacillales</taxon>
        <taxon>Enterococcaceae</taxon>
        <taxon>Enterococcus</taxon>
    </lineage>
</organism>
<dbReference type="InterPro" id="IPR001387">
    <property type="entry name" value="Cro/C1-type_HTH"/>
</dbReference>
<dbReference type="SMART" id="SM00530">
    <property type="entry name" value="HTH_XRE"/>
    <property type="match status" value="1"/>
</dbReference>
<dbReference type="Gene3D" id="1.10.260.40">
    <property type="entry name" value="lambda repressor-like DNA-binding domains"/>
    <property type="match status" value="1"/>
</dbReference>
<accession>A0A367CH28</accession>
<dbReference type="Proteomes" id="UP000252797">
    <property type="component" value="Unassembled WGS sequence"/>
</dbReference>
<protein>
    <recommendedName>
        <fullName evidence="2">HTH cro/C1-type domain-containing protein</fullName>
    </recommendedName>
</protein>
<dbReference type="PANTHER" id="PTHR46558">
    <property type="entry name" value="TRACRIPTIONAL REGULATORY PROTEIN-RELATED-RELATED"/>
    <property type="match status" value="1"/>
</dbReference>
<dbReference type="AlphaFoldDB" id="A0A367CH28"/>
<evidence type="ECO:0000313" key="3">
    <source>
        <dbReference type="EMBL" id="RCA11874.1"/>
    </source>
</evidence>
<keyword evidence="1" id="KW-0238">DNA-binding</keyword>
<dbReference type="InterPro" id="IPR010982">
    <property type="entry name" value="Lambda_DNA-bd_dom_sf"/>
</dbReference>
<gene>
    <name evidence="3" type="ORF">EA71_00078</name>
</gene>
<proteinExistence type="predicted"/>
<dbReference type="GO" id="GO:0003677">
    <property type="term" value="F:DNA binding"/>
    <property type="evidence" value="ECO:0007669"/>
    <property type="project" value="UniProtKB-KW"/>
</dbReference>
<dbReference type="PROSITE" id="PS50943">
    <property type="entry name" value="HTH_CROC1"/>
    <property type="match status" value="1"/>
</dbReference>
<evidence type="ECO:0000256" key="1">
    <source>
        <dbReference type="ARBA" id="ARBA00023125"/>
    </source>
</evidence>
<sequence>MMEFARWLRQKREKNGYTQTFVAKQLHISRQGVSKWENGNARPSYEMLHKIFCLYQCTEQEIKVLFDKVGENKK</sequence>
<name>A0A367CH28_9ENTE</name>
<evidence type="ECO:0000259" key="2">
    <source>
        <dbReference type="PROSITE" id="PS50943"/>
    </source>
</evidence>